<keyword evidence="3" id="KW-1185">Reference proteome</keyword>
<dbReference type="Pfam" id="PF13843">
    <property type="entry name" value="DDE_Tnp_1_7"/>
    <property type="match status" value="1"/>
</dbReference>
<dbReference type="AlphaFoldDB" id="A0A6G0TZN8"/>
<reference evidence="2 3" key="1">
    <citation type="submission" date="2019-08" db="EMBL/GenBank/DDBJ databases">
        <title>The genome of the soybean aphid Biotype 1, its phylome, world population structure and adaptation to the North American continent.</title>
        <authorList>
            <person name="Giordano R."/>
            <person name="Donthu R.K."/>
            <person name="Hernandez A.G."/>
            <person name="Wright C.L."/>
            <person name="Zimin A.V."/>
        </authorList>
    </citation>
    <scope>NUCLEOTIDE SEQUENCE [LARGE SCALE GENOMIC DNA]</scope>
    <source>
        <tissue evidence="2">Whole aphids</tissue>
    </source>
</reference>
<dbReference type="Gene3D" id="3.30.70.270">
    <property type="match status" value="1"/>
</dbReference>
<dbReference type="InterPro" id="IPR052638">
    <property type="entry name" value="PiggyBac_TE-derived"/>
</dbReference>
<dbReference type="PANTHER" id="PTHR47055:SF3">
    <property type="entry name" value="PHORBOL-ESTER_DAG-TYPE DOMAIN-CONTAINING PROTEIN"/>
    <property type="match status" value="1"/>
</dbReference>
<dbReference type="SUPFAM" id="SSF56672">
    <property type="entry name" value="DNA/RNA polymerases"/>
    <property type="match status" value="1"/>
</dbReference>
<feature type="domain" description="Reverse transcriptase" evidence="1">
    <location>
        <begin position="1"/>
        <end position="106"/>
    </location>
</feature>
<evidence type="ECO:0000313" key="2">
    <source>
        <dbReference type="EMBL" id="KAE9542274.1"/>
    </source>
</evidence>
<dbReference type="EMBL" id="VYZN01000011">
    <property type="protein sequence ID" value="KAE9542274.1"/>
    <property type="molecule type" value="Genomic_DNA"/>
</dbReference>
<name>A0A6G0TZN8_APHGL</name>
<evidence type="ECO:0000313" key="3">
    <source>
        <dbReference type="Proteomes" id="UP000475862"/>
    </source>
</evidence>
<dbReference type="InterPro" id="IPR043128">
    <property type="entry name" value="Rev_trsase/Diguanyl_cyclase"/>
</dbReference>
<dbReference type="Proteomes" id="UP000475862">
    <property type="component" value="Unassembled WGS sequence"/>
</dbReference>
<accession>A0A6G0TZN8</accession>
<organism evidence="2 3">
    <name type="scientific">Aphis glycines</name>
    <name type="common">Soybean aphid</name>
    <dbReference type="NCBI Taxonomy" id="307491"/>
    <lineage>
        <taxon>Eukaryota</taxon>
        <taxon>Metazoa</taxon>
        <taxon>Ecdysozoa</taxon>
        <taxon>Arthropoda</taxon>
        <taxon>Hexapoda</taxon>
        <taxon>Insecta</taxon>
        <taxon>Pterygota</taxon>
        <taxon>Neoptera</taxon>
        <taxon>Paraneoptera</taxon>
        <taxon>Hemiptera</taxon>
        <taxon>Sternorrhyncha</taxon>
        <taxon>Aphidomorpha</taxon>
        <taxon>Aphidoidea</taxon>
        <taxon>Aphididae</taxon>
        <taxon>Aphidini</taxon>
        <taxon>Aphis</taxon>
        <taxon>Aphis</taxon>
    </lineage>
</organism>
<evidence type="ECO:0000259" key="1">
    <source>
        <dbReference type="PROSITE" id="PS50878"/>
    </source>
</evidence>
<comment type="caution">
    <text evidence="2">The sequence shown here is derived from an EMBL/GenBank/DDBJ whole genome shotgun (WGS) entry which is preliminary data.</text>
</comment>
<dbReference type="InterPro" id="IPR029526">
    <property type="entry name" value="PGBD"/>
</dbReference>
<dbReference type="InterPro" id="IPR000477">
    <property type="entry name" value="RT_dom"/>
</dbReference>
<dbReference type="GO" id="GO:0043565">
    <property type="term" value="F:sequence-specific DNA binding"/>
    <property type="evidence" value="ECO:0007669"/>
    <property type="project" value="TreeGrafter"/>
</dbReference>
<dbReference type="InterPro" id="IPR043502">
    <property type="entry name" value="DNA/RNA_pol_sf"/>
</dbReference>
<dbReference type="Pfam" id="PF00078">
    <property type="entry name" value="RVT_1"/>
    <property type="match status" value="1"/>
</dbReference>
<dbReference type="GO" id="GO:0071897">
    <property type="term" value="P:DNA biosynthetic process"/>
    <property type="evidence" value="ECO:0007669"/>
    <property type="project" value="UniProtKB-ARBA"/>
</dbReference>
<proteinExistence type="predicted"/>
<dbReference type="OrthoDB" id="6629228at2759"/>
<dbReference type="PROSITE" id="PS50878">
    <property type="entry name" value="RT_POL"/>
    <property type="match status" value="1"/>
</dbReference>
<gene>
    <name evidence="2" type="ORF">AGLY_003401</name>
</gene>
<sequence>MSPALFNMALESVIRKIPRTETLNPDEGNILLAYADDIVVIGNSQESIQSTVEELMKIGKYIGLTINSGKTKYMMLKRGGGDHNNLQVGNNIFEQVQEFKYLGSTLNNQNNMHGEINIRLDAANRCLYALSTLFKSKLLSRKTKEHLYISYIRPVLTYACATWATTKGDDEKLRLFERKILRKIYGPIFNNAEQKWEIRTNTQLYQLYKREDVVQFIKGTRIEWAGHVWRADGSVLKGALTYMIRGKRPRGRPRKRWKDSVKEVLEEIGGDWEQAYNREQWKELVLAAKSLNGSNDFTLEELLNILDNEPEISEEFGTPDVYITPPNPSILTDEDSGDEEEGGILDNLSSPQLASTAELVFSNNSRIGEFINDHKKTNETIILDKKKKRKILAEKSARRSEPGAWVQGDLQCNNFNPFPVTDYSKFSLYSCVELFELMFTNDIFEHLVSESNKYAMFCNNRDPNITVEELKCFISILIISGYNLLPGKRYYWEDGKDMKNEMVSNAMRRDRFLQISRFIHCADNMNINTKDKMYKLRPLIEKLKMNFLKNFQPYKYLSYDESMIKYYGRHGCKQFLRGKPIRFGYKAWCLTTNFGYLLNFDIYQGKSPNSNTAYEDKYGKAATPLMIMLDDLPDEKKNLSYSIYFDNLFTGFNLLVDLRERGYGGTGTIRDNRIPKSCPISKNSMSKERGEYKSTISREDGLIVVRWVDNSVVSMSSNCHGTEPVSTVRRFSQQQKKFIQVPRPAIIANYNKHMGGVDRMNEDIARYRIGIRGKKWWWPIFTWLLDVAINNAWFKREIASTYLTKYGQIGKQGGRPSKSKTSISYSRISDELRYDQMNHWVSEVPNKKRHSKNSIVLYLLHAVFSPTTKTTYINSDGNKCIIQFSIKHSQNTSVIVANTALELEEKLKARKNSNNPIQPCLLIVGTIMNPRGIIVYLDELKYKFFSIVKALGLCFKIYHVFNMEYPLESINVWLFIQRYFYNIKLQCEKPYPIIS</sequence>
<dbReference type="PANTHER" id="PTHR47055">
    <property type="entry name" value="DDE_TNP_1_7 DOMAIN-CONTAINING PROTEIN"/>
    <property type="match status" value="1"/>
</dbReference>
<protein>
    <recommendedName>
        <fullName evidence="1">Reverse transcriptase domain-containing protein</fullName>
    </recommendedName>
</protein>